<gene>
    <name evidence="1" type="ORF">F2P47_00565</name>
</gene>
<dbReference type="RefSeq" id="WP_152214215.1">
    <property type="nucleotide sequence ID" value="NZ_WESC01000001.1"/>
</dbReference>
<dbReference type="Gene3D" id="3.40.1440.10">
    <property type="entry name" value="GIY-YIG endonuclease"/>
    <property type="match status" value="1"/>
</dbReference>
<organism evidence="1 2">
    <name type="scientific">Parvibaculum sedimenti</name>
    <dbReference type="NCBI Taxonomy" id="2608632"/>
    <lineage>
        <taxon>Bacteria</taxon>
        <taxon>Pseudomonadati</taxon>
        <taxon>Pseudomonadota</taxon>
        <taxon>Alphaproteobacteria</taxon>
        <taxon>Hyphomicrobiales</taxon>
        <taxon>Parvibaculaceae</taxon>
        <taxon>Parvibaculum</taxon>
    </lineage>
</organism>
<dbReference type="AlphaFoldDB" id="A0A6N6VMA2"/>
<proteinExistence type="predicted"/>
<reference evidence="1 2" key="1">
    <citation type="submission" date="2019-09" db="EMBL/GenBank/DDBJ databases">
        <title>Parvibaculum sedimenti sp. nov., isolated from sediment.</title>
        <authorList>
            <person name="Wang Y."/>
        </authorList>
    </citation>
    <scope>NUCLEOTIDE SEQUENCE [LARGE SCALE GENOMIC DNA]</scope>
    <source>
        <strain evidence="1 2">HXT-9</strain>
    </source>
</reference>
<dbReference type="CDD" id="cd10451">
    <property type="entry name" value="GIY-YIG_LuxR_like"/>
    <property type="match status" value="1"/>
</dbReference>
<dbReference type="EMBL" id="WESC01000001">
    <property type="protein sequence ID" value="KAB7742661.1"/>
    <property type="molecule type" value="Genomic_DNA"/>
</dbReference>
<dbReference type="SUPFAM" id="SSF82771">
    <property type="entry name" value="GIY-YIG endonuclease"/>
    <property type="match status" value="1"/>
</dbReference>
<dbReference type="Proteomes" id="UP000468901">
    <property type="component" value="Unassembled WGS sequence"/>
</dbReference>
<evidence type="ECO:0000313" key="2">
    <source>
        <dbReference type="Proteomes" id="UP000468901"/>
    </source>
</evidence>
<protein>
    <submittedName>
        <fullName evidence="1">GIY-YIG nuclease family protein</fullName>
    </submittedName>
</protein>
<name>A0A6N6VMA2_9HYPH</name>
<comment type="caution">
    <text evidence="1">The sequence shown here is derived from an EMBL/GenBank/DDBJ whole genome shotgun (WGS) entry which is preliminary data.</text>
</comment>
<dbReference type="InterPro" id="IPR035901">
    <property type="entry name" value="GIY-YIG_endonuc_sf"/>
</dbReference>
<keyword evidence="2" id="KW-1185">Reference proteome</keyword>
<accession>A0A6N6VMA2</accession>
<sequence length="114" mass="12860">MKGERRKELIKAYKERKSSPGIYALRCVATGEVWVAPSRNLDAQQNGIWFSLRLGSHPNKALQTVWNAEGEQSFAYETVERIEDEDLTGYLLDAALKERLRHWRATLGAGLAVG</sequence>
<evidence type="ECO:0000313" key="1">
    <source>
        <dbReference type="EMBL" id="KAB7742661.1"/>
    </source>
</evidence>